<name>A0A319E5B0_9EURO</name>
<protein>
    <submittedName>
        <fullName evidence="1">Uncharacterized protein</fullName>
    </submittedName>
</protein>
<dbReference type="EMBL" id="KZ825808">
    <property type="protein sequence ID" value="PYH98843.1"/>
    <property type="molecule type" value="Genomic_DNA"/>
</dbReference>
<accession>A0A319E5B0</accession>
<reference evidence="1 2" key="1">
    <citation type="submission" date="2018-02" db="EMBL/GenBank/DDBJ databases">
        <title>The genomes of Aspergillus section Nigri reveals drivers in fungal speciation.</title>
        <authorList>
            <consortium name="DOE Joint Genome Institute"/>
            <person name="Vesth T.C."/>
            <person name="Nybo J."/>
            <person name="Theobald S."/>
            <person name="Brandl J."/>
            <person name="Frisvad J.C."/>
            <person name="Nielsen K.F."/>
            <person name="Lyhne E.K."/>
            <person name="Kogle M.E."/>
            <person name="Kuo A."/>
            <person name="Riley R."/>
            <person name="Clum A."/>
            <person name="Nolan M."/>
            <person name="Lipzen A."/>
            <person name="Salamov A."/>
            <person name="Henrissat B."/>
            <person name="Wiebenga A."/>
            <person name="De vries R.P."/>
            <person name="Grigoriev I.V."/>
            <person name="Mortensen U.H."/>
            <person name="Andersen M.R."/>
            <person name="Baker S.E."/>
        </authorList>
    </citation>
    <scope>NUCLEOTIDE SEQUENCE [LARGE SCALE GENOMIC DNA]</scope>
    <source>
        <strain evidence="1 2">CBS 707.79</strain>
    </source>
</reference>
<keyword evidence="2" id="KW-1185">Reference proteome</keyword>
<proteinExistence type="predicted"/>
<evidence type="ECO:0000313" key="1">
    <source>
        <dbReference type="EMBL" id="PYH98843.1"/>
    </source>
</evidence>
<organism evidence="1 2">
    <name type="scientific">Aspergillus ellipticus CBS 707.79</name>
    <dbReference type="NCBI Taxonomy" id="1448320"/>
    <lineage>
        <taxon>Eukaryota</taxon>
        <taxon>Fungi</taxon>
        <taxon>Dikarya</taxon>
        <taxon>Ascomycota</taxon>
        <taxon>Pezizomycotina</taxon>
        <taxon>Eurotiomycetes</taxon>
        <taxon>Eurotiomycetidae</taxon>
        <taxon>Eurotiales</taxon>
        <taxon>Aspergillaceae</taxon>
        <taxon>Aspergillus</taxon>
        <taxon>Aspergillus subgen. Circumdati</taxon>
    </lineage>
</organism>
<gene>
    <name evidence="1" type="ORF">BO71DRAFT_315656</name>
</gene>
<dbReference type="VEuPathDB" id="FungiDB:BO71DRAFT_315656"/>
<evidence type="ECO:0000313" key="2">
    <source>
        <dbReference type="Proteomes" id="UP000247810"/>
    </source>
</evidence>
<dbReference type="OrthoDB" id="10386616at2759"/>
<feature type="non-terminal residue" evidence="1">
    <location>
        <position position="1"/>
    </location>
</feature>
<dbReference type="Proteomes" id="UP000247810">
    <property type="component" value="Unassembled WGS sequence"/>
</dbReference>
<dbReference type="AlphaFoldDB" id="A0A319E5B0"/>
<sequence>RHQKDFKLTSLNDLVTNITEQHAQARELYNKAAFIGRKLPTVSPLSLSEALSEFNEIETLLCQGQKLKHC</sequence>